<dbReference type="Proteomes" id="UP001619887">
    <property type="component" value="Unassembled WGS sequence"/>
</dbReference>
<comment type="caution">
    <text evidence="6">The sequence shown here is derived from an EMBL/GenBank/DDBJ whole genome shotgun (WGS) entry which is preliminary data.</text>
</comment>
<evidence type="ECO:0000313" key="6">
    <source>
        <dbReference type="EMBL" id="KAL3050899.1"/>
    </source>
</evidence>
<feature type="region of interest" description="Disordered" evidence="4">
    <location>
        <begin position="1"/>
        <end position="40"/>
    </location>
</feature>
<dbReference type="GO" id="GO:0005634">
    <property type="term" value="C:nucleus"/>
    <property type="evidence" value="ECO:0007669"/>
    <property type="project" value="UniProtKB-SubCell"/>
</dbReference>
<dbReference type="InterPro" id="IPR001322">
    <property type="entry name" value="Lamin_tail_dom"/>
</dbReference>
<gene>
    <name evidence="6" type="ORF">OYC64_001219</name>
</gene>
<sequence length="154" mass="17781">METNLQTLMESNNMEEHTKKDVEPDTSHSKEPNQTSCYSQDSHSGFIIEVNTRQSFCLKNTFHEDQQLGGWELKLQMNKSTPFTYTFEDSFKLNAGADVTITRKHLGNDPADLVWEDLQYWSPGDKLQFSLCSDTREDQHIVVKHLLSILFSFS</sequence>
<protein>
    <recommendedName>
        <fullName evidence="5">LTD domain-containing protein</fullName>
    </recommendedName>
</protein>
<proteinExistence type="predicted"/>
<dbReference type="PROSITE" id="PS51841">
    <property type="entry name" value="LTD"/>
    <property type="match status" value="1"/>
</dbReference>
<evidence type="ECO:0000259" key="5">
    <source>
        <dbReference type="PROSITE" id="PS51841"/>
    </source>
</evidence>
<accession>A0ABD2G9V0</accession>
<dbReference type="EMBL" id="JBIYXZ010002080">
    <property type="protein sequence ID" value="KAL3050899.1"/>
    <property type="molecule type" value="Genomic_DNA"/>
</dbReference>
<dbReference type="AlphaFoldDB" id="A0ABD2G9V0"/>
<keyword evidence="2" id="KW-0175">Coiled coil</keyword>
<evidence type="ECO:0000256" key="3">
    <source>
        <dbReference type="ARBA" id="ARBA00023242"/>
    </source>
</evidence>
<feature type="compositionally biased region" description="Basic and acidic residues" evidence="4">
    <location>
        <begin position="14"/>
        <end position="31"/>
    </location>
</feature>
<evidence type="ECO:0000313" key="7">
    <source>
        <dbReference type="Proteomes" id="UP001619887"/>
    </source>
</evidence>
<evidence type="ECO:0000256" key="4">
    <source>
        <dbReference type="SAM" id="MobiDB-lite"/>
    </source>
</evidence>
<dbReference type="SUPFAM" id="SSF74853">
    <property type="entry name" value="Lamin A/C globular tail domain"/>
    <property type="match status" value="1"/>
</dbReference>
<name>A0ABD2G9V0_PAGBO</name>
<feature type="domain" description="LTD" evidence="5">
    <location>
        <begin position="42"/>
        <end position="144"/>
    </location>
</feature>
<dbReference type="Gene3D" id="2.60.40.1260">
    <property type="entry name" value="Lamin Tail domain"/>
    <property type="match status" value="1"/>
</dbReference>
<keyword evidence="3" id="KW-0539">Nucleus</keyword>
<comment type="subcellular location">
    <subcellularLocation>
        <location evidence="1">Nucleus</location>
    </subcellularLocation>
</comment>
<evidence type="ECO:0000256" key="1">
    <source>
        <dbReference type="ARBA" id="ARBA00004123"/>
    </source>
</evidence>
<organism evidence="6 7">
    <name type="scientific">Pagothenia borchgrevinki</name>
    <name type="common">Bald rockcod</name>
    <name type="synonym">Trematomus borchgrevinki</name>
    <dbReference type="NCBI Taxonomy" id="8213"/>
    <lineage>
        <taxon>Eukaryota</taxon>
        <taxon>Metazoa</taxon>
        <taxon>Chordata</taxon>
        <taxon>Craniata</taxon>
        <taxon>Vertebrata</taxon>
        <taxon>Euteleostomi</taxon>
        <taxon>Actinopterygii</taxon>
        <taxon>Neopterygii</taxon>
        <taxon>Teleostei</taxon>
        <taxon>Neoteleostei</taxon>
        <taxon>Acanthomorphata</taxon>
        <taxon>Eupercaria</taxon>
        <taxon>Perciformes</taxon>
        <taxon>Notothenioidei</taxon>
        <taxon>Nototheniidae</taxon>
        <taxon>Pagothenia</taxon>
    </lineage>
</organism>
<dbReference type="PANTHER" id="PTHR45721">
    <property type="entry name" value="LAMIN DM0-RELATED"/>
    <property type="match status" value="1"/>
</dbReference>
<dbReference type="PANTHER" id="PTHR45721:SF11">
    <property type="entry name" value="LAMIN DM0-RELATED"/>
    <property type="match status" value="1"/>
</dbReference>
<dbReference type="InterPro" id="IPR036415">
    <property type="entry name" value="Lamin_tail_dom_sf"/>
</dbReference>
<evidence type="ECO:0000256" key="2">
    <source>
        <dbReference type="ARBA" id="ARBA00023054"/>
    </source>
</evidence>
<feature type="compositionally biased region" description="Polar residues" evidence="4">
    <location>
        <begin position="1"/>
        <end position="12"/>
    </location>
</feature>
<keyword evidence="7" id="KW-1185">Reference proteome</keyword>
<reference evidence="6 7" key="1">
    <citation type="journal article" date="2022" name="G3 (Bethesda)">
        <title>Evaluating Illumina-, Nanopore-, and PacBio-based genome assembly strategies with the bald notothen, Trematomus borchgrevinki.</title>
        <authorList>
            <person name="Rayamajhi N."/>
            <person name="Cheng C.C."/>
            <person name="Catchen J.M."/>
        </authorList>
    </citation>
    <scope>NUCLEOTIDE SEQUENCE [LARGE SCALE GENOMIC DNA]</scope>
    <source>
        <strain evidence="6">AGRC-2024</strain>
    </source>
</reference>
<reference evidence="6 7" key="2">
    <citation type="journal article" date="2024" name="G3 (Bethesda)">
        <title>The genome of the cryopelagic Antarctic bald notothen, Trematomus borchgrevinki.</title>
        <authorList>
            <person name="Rayamajhi N."/>
            <person name="Rivera-Colon A.G."/>
            <person name="Minhas B.F."/>
            <person name="Cheng C.C."/>
            <person name="Catchen J.M."/>
        </authorList>
    </citation>
    <scope>NUCLEOTIDE SEQUENCE [LARGE SCALE GENOMIC DNA]</scope>
    <source>
        <strain evidence="6">AGRC-2024</strain>
    </source>
</reference>